<dbReference type="Proteomes" id="UP001620626">
    <property type="component" value="Unassembled WGS sequence"/>
</dbReference>
<feature type="region of interest" description="Disordered" evidence="1">
    <location>
        <begin position="90"/>
        <end position="112"/>
    </location>
</feature>
<accession>A0ABD2I4E9</accession>
<dbReference type="AlphaFoldDB" id="A0ABD2I4E9"/>
<gene>
    <name evidence="2" type="ORF">niasHT_037988</name>
</gene>
<name>A0ABD2I4E9_9BILA</name>
<protein>
    <recommendedName>
        <fullName evidence="4">Secreted protein</fullName>
    </recommendedName>
</protein>
<proteinExistence type="predicted"/>
<evidence type="ECO:0008006" key="4">
    <source>
        <dbReference type="Google" id="ProtNLM"/>
    </source>
</evidence>
<evidence type="ECO:0000256" key="1">
    <source>
        <dbReference type="SAM" id="MobiDB-lite"/>
    </source>
</evidence>
<dbReference type="EMBL" id="JBICBT010001409">
    <property type="protein sequence ID" value="KAL3067998.1"/>
    <property type="molecule type" value="Genomic_DNA"/>
</dbReference>
<reference evidence="2 3" key="1">
    <citation type="submission" date="2024-10" db="EMBL/GenBank/DDBJ databases">
        <authorList>
            <person name="Kim D."/>
        </authorList>
    </citation>
    <scope>NUCLEOTIDE SEQUENCE [LARGE SCALE GENOMIC DNA]</scope>
    <source>
        <strain evidence="2">BH-2024</strain>
    </source>
</reference>
<organism evidence="2 3">
    <name type="scientific">Heterodera trifolii</name>
    <dbReference type="NCBI Taxonomy" id="157864"/>
    <lineage>
        <taxon>Eukaryota</taxon>
        <taxon>Metazoa</taxon>
        <taxon>Ecdysozoa</taxon>
        <taxon>Nematoda</taxon>
        <taxon>Chromadorea</taxon>
        <taxon>Rhabditida</taxon>
        <taxon>Tylenchina</taxon>
        <taxon>Tylenchomorpha</taxon>
        <taxon>Tylenchoidea</taxon>
        <taxon>Heteroderidae</taxon>
        <taxon>Heteroderinae</taxon>
        <taxon>Heterodera</taxon>
    </lineage>
</organism>
<evidence type="ECO:0000313" key="3">
    <source>
        <dbReference type="Proteomes" id="UP001620626"/>
    </source>
</evidence>
<comment type="caution">
    <text evidence="2">The sequence shown here is derived from an EMBL/GenBank/DDBJ whole genome shotgun (WGS) entry which is preliminary data.</text>
</comment>
<evidence type="ECO:0000313" key="2">
    <source>
        <dbReference type="EMBL" id="KAL3067998.1"/>
    </source>
</evidence>
<keyword evidence="3" id="KW-1185">Reference proteome</keyword>
<feature type="compositionally biased region" description="Basic and acidic residues" evidence="1">
    <location>
        <begin position="90"/>
        <end position="99"/>
    </location>
</feature>
<sequence>MARLMPPHLSFCAAAASAAASKAKTQSVRPSAIAFHRKLTCKMFNRKRKVRERNRAQIIGFWAYDLCCCRRHAAPDDAKAMAHKFKRAARAEKKWERKGKNGGGQETGDHFGKWHWHNKVMERHANV</sequence>